<dbReference type="RefSeq" id="WP_223100497.1">
    <property type="nucleotide sequence ID" value="NZ_BAAAXA010000001.1"/>
</dbReference>
<reference evidence="1" key="1">
    <citation type="journal article" date="2014" name="Int. J. Syst. Evol. Microbiol.">
        <title>Complete genome sequence of Corynebacterium casei LMG S-19264T (=DSM 44701T), isolated from a smear-ripened cheese.</title>
        <authorList>
            <consortium name="US DOE Joint Genome Institute (JGI-PGF)"/>
            <person name="Walter F."/>
            <person name="Albersmeier A."/>
            <person name="Kalinowski J."/>
            <person name="Ruckert C."/>
        </authorList>
    </citation>
    <scope>NUCLEOTIDE SEQUENCE</scope>
    <source>
        <strain evidence="1">VKM Ac-1321</strain>
    </source>
</reference>
<evidence type="ECO:0000313" key="2">
    <source>
        <dbReference type="Proteomes" id="UP001143480"/>
    </source>
</evidence>
<dbReference type="AlphaFoldDB" id="A0A9W6KB55"/>
<evidence type="ECO:0000313" key="1">
    <source>
        <dbReference type="EMBL" id="GLK98860.1"/>
    </source>
</evidence>
<sequence length="121" mass="13972">MIRDGYAARWHGAEYEASPDGDDVRLYRPDPSAGFDEVRPGRYRRIVPRGEVDELVYVRTTCFWRAEPFIVLGEHEGWLRVEYTGGRAPAAAELGLEEFDYGVYQGWAPRAEVSELREYRV</sequence>
<dbReference type="EMBL" id="BSFP01000002">
    <property type="protein sequence ID" value="GLK98860.1"/>
    <property type="molecule type" value="Genomic_DNA"/>
</dbReference>
<name>A0A9W6KB55_9ACTN</name>
<proteinExistence type="predicted"/>
<keyword evidence="2" id="KW-1185">Reference proteome</keyword>
<reference evidence="1" key="2">
    <citation type="submission" date="2023-01" db="EMBL/GenBank/DDBJ databases">
        <authorList>
            <person name="Sun Q."/>
            <person name="Evtushenko L."/>
        </authorList>
    </citation>
    <scope>NUCLEOTIDE SEQUENCE</scope>
    <source>
        <strain evidence="1">VKM Ac-1321</strain>
    </source>
</reference>
<protein>
    <submittedName>
        <fullName evidence="1">Uncharacterized protein</fullName>
    </submittedName>
</protein>
<accession>A0A9W6KB55</accession>
<organism evidence="1 2">
    <name type="scientific">Dactylosporangium matsuzakiense</name>
    <dbReference type="NCBI Taxonomy" id="53360"/>
    <lineage>
        <taxon>Bacteria</taxon>
        <taxon>Bacillati</taxon>
        <taxon>Actinomycetota</taxon>
        <taxon>Actinomycetes</taxon>
        <taxon>Micromonosporales</taxon>
        <taxon>Micromonosporaceae</taxon>
        <taxon>Dactylosporangium</taxon>
    </lineage>
</organism>
<gene>
    <name evidence="1" type="ORF">GCM10017581_006010</name>
</gene>
<dbReference type="Proteomes" id="UP001143480">
    <property type="component" value="Unassembled WGS sequence"/>
</dbReference>
<comment type="caution">
    <text evidence="1">The sequence shown here is derived from an EMBL/GenBank/DDBJ whole genome shotgun (WGS) entry which is preliminary data.</text>
</comment>